<evidence type="ECO:0000256" key="1">
    <source>
        <dbReference type="ARBA" id="ARBA00005232"/>
    </source>
</evidence>
<keyword evidence="2" id="KW-0808">Transferase</keyword>
<dbReference type="PANTHER" id="PTHR22589:SF112">
    <property type="entry name" value="CHOLINE_CARNITINE ACYLTRANSFERASE DOMAIN-CONTAINING PROTEIN"/>
    <property type="match status" value="1"/>
</dbReference>
<dbReference type="Gene3D" id="3.30.559.10">
    <property type="entry name" value="Chloramphenicol acetyltransferase-like domain"/>
    <property type="match status" value="1"/>
</dbReference>
<dbReference type="GO" id="GO:0004095">
    <property type="term" value="F:carnitine O-palmitoyltransferase activity"/>
    <property type="evidence" value="ECO:0007669"/>
    <property type="project" value="TreeGrafter"/>
</dbReference>
<keyword evidence="3" id="KW-0012">Acyltransferase</keyword>
<comment type="similarity">
    <text evidence="1">Belongs to the carnitine/choline acetyltransferase family.</text>
</comment>
<dbReference type="Proteomes" id="UP000694843">
    <property type="component" value="Unplaced"/>
</dbReference>
<dbReference type="GO" id="GO:0009437">
    <property type="term" value="P:carnitine metabolic process"/>
    <property type="evidence" value="ECO:0007669"/>
    <property type="project" value="TreeGrafter"/>
</dbReference>
<dbReference type="KEGG" id="hazt:108680423"/>
<name>A0A979FRQ0_HYAAZ</name>
<dbReference type="AlphaFoldDB" id="A0A979FRQ0"/>
<evidence type="ECO:0000256" key="2">
    <source>
        <dbReference type="ARBA" id="ARBA00022679"/>
    </source>
</evidence>
<dbReference type="InterPro" id="IPR000542">
    <property type="entry name" value="Carn_acyl_trans"/>
</dbReference>
<gene>
    <name evidence="7" type="primary">LOC108680423</name>
</gene>
<sequence length="777" mass="88171">MTDARIAVARPRVPKEDDGSTLSWEELLSSYRVAFIRGYFRFRNSVRNRVWPTTTNNLVVVCGLSQYLLHYQPPSLHYLTRHLNTMATALPLPASSPTWVRNAVVSCGISVGFFVVLMRVRQYLLRILLAYRGWMYEKPREMSLKTRVWGVCVKLVSGYQPSLYSCQRSLPRMPVPPLHATMGCHGRVMPSLQAAQRLHFKPGRGGHERLIYALPESWAAPDAEEKYAYLMNRTPLAINSNYYCLDHYSWAPTTKQVSRAANVIYSLCVMRRLIDREQLQPLCLRGTIPICMAQYERLFSTVRCVMAQYERLFSTVRCVMTQYERLFSSVRCVMAQYERLFSTVSSQASVTDNSAVLAGQVLEHREVTNEDLLLRQRLVQRLPLQELCYRLVAGSVSDSERSVPALTGLPRTQWATLMEQHFAKGINRDNLDIIHRAAFMVVLLDAPPKDIHDKGKTLLHADGRTLWFDKSLNVCFFPDGQCGFNAEHSMADAPALGHVWEYAMTNEVLEKRYLDNGEVMPPPREFRQGPHSPPRRIIWDMTDALAHSITQAAHANLQQADDLDLFIEHHSAFGKGVLKKALISPDAFVQIALQLAYFRDSGGRFVQTYEASATRLYQHGRTETVRSCTRESSAFVRAMSEDTVSRTQKLALLREAGERHQSLYKAAMNGEGIDRHLFALYVVSRGLGYDCELLENVIKRPWTLSTSQQPQQQVTNSNLPDINFEPFRKMAPQFTLKPLVGIVAPDVEKCTSCAEALVFCTAYQAACIYLHAVLVLG</sequence>
<dbReference type="GO" id="GO:0005739">
    <property type="term" value="C:mitochondrion"/>
    <property type="evidence" value="ECO:0007669"/>
    <property type="project" value="TreeGrafter"/>
</dbReference>
<evidence type="ECO:0000259" key="5">
    <source>
        <dbReference type="Pfam" id="PF00755"/>
    </source>
</evidence>
<dbReference type="InterPro" id="IPR023213">
    <property type="entry name" value="CAT-like_dom_sf"/>
</dbReference>
<feature type="active site" description="Proton acceptor" evidence="4">
    <location>
        <position position="488"/>
    </location>
</feature>
<reference evidence="7" key="1">
    <citation type="submission" date="2025-08" db="UniProtKB">
        <authorList>
            <consortium name="RefSeq"/>
        </authorList>
    </citation>
    <scope>IDENTIFICATION</scope>
    <source>
        <tissue evidence="7">Whole organism</tissue>
    </source>
</reference>
<dbReference type="GeneID" id="108680423"/>
<dbReference type="Gene3D" id="3.30.559.70">
    <property type="entry name" value="Choline/Carnitine o-acyltransferase, domain 2"/>
    <property type="match status" value="2"/>
</dbReference>
<dbReference type="RefSeq" id="XP_047739136.1">
    <property type="nucleotide sequence ID" value="XM_047883180.1"/>
</dbReference>
<dbReference type="OrthoDB" id="6332642at2759"/>
<keyword evidence="6" id="KW-1185">Reference proteome</keyword>
<evidence type="ECO:0000313" key="7">
    <source>
        <dbReference type="RefSeq" id="XP_047739136.1"/>
    </source>
</evidence>
<evidence type="ECO:0000256" key="3">
    <source>
        <dbReference type="ARBA" id="ARBA00023315"/>
    </source>
</evidence>
<dbReference type="InterPro" id="IPR039551">
    <property type="entry name" value="Cho/carn_acyl_trans"/>
</dbReference>
<accession>A0A979FRQ0</accession>
<dbReference type="SUPFAM" id="SSF52777">
    <property type="entry name" value="CoA-dependent acyltransferases"/>
    <property type="match status" value="2"/>
</dbReference>
<dbReference type="InterPro" id="IPR042231">
    <property type="entry name" value="Cho/carn_acyl_trans_2"/>
</dbReference>
<dbReference type="OMA" id="CVMAQYE"/>
<evidence type="ECO:0000313" key="6">
    <source>
        <dbReference type="Proteomes" id="UP000694843"/>
    </source>
</evidence>
<evidence type="ECO:0000256" key="4">
    <source>
        <dbReference type="PIRSR" id="PIRSR600542-1"/>
    </source>
</evidence>
<protein>
    <submittedName>
        <fullName evidence="7">Carnitine O-palmitoyltransferase 1, liver isoform</fullName>
    </submittedName>
</protein>
<proteinExistence type="inferred from homology"/>
<dbReference type="Pfam" id="PF00755">
    <property type="entry name" value="Carn_acyltransf"/>
    <property type="match status" value="1"/>
</dbReference>
<dbReference type="GO" id="GO:0006631">
    <property type="term" value="P:fatty acid metabolic process"/>
    <property type="evidence" value="ECO:0007669"/>
    <property type="project" value="TreeGrafter"/>
</dbReference>
<organism evidence="6 7">
    <name type="scientific">Hyalella azteca</name>
    <name type="common">Amphipod</name>
    <dbReference type="NCBI Taxonomy" id="294128"/>
    <lineage>
        <taxon>Eukaryota</taxon>
        <taxon>Metazoa</taxon>
        <taxon>Ecdysozoa</taxon>
        <taxon>Arthropoda</taxon>
        <taxon>Crustacea</taxon>
        <taxon>Multicrustacea</taxon>
        <taxon>Malacostraca</taxon>
        <taxon>Eumalacostraca</taxon>
        <taxon>Peracarida</taxon>
        <taxon>Amphipoda</taxon>
        <taxon>Senticaudata</taxon>
        <taxon>Talitrida</taxon>
        <taxon>Talitroidea</taxon>
        <taxon>Hyalellidae</taxon>
        <taxon>Hyalella</taxon>
    </lineage>
</organism>
<dbReference type="PANTHER" id="PTHR22589">
    <property type="entry name" value="CARNITINE O-ACYLTRANSFERASE"/>
    <property type="match status" value="1"/>
</dbReference>
<feature type="domain" description="Choline/carnitine acyltransferase" evidence="5">
    <location>
        <begin position="198"/>
        <end position="714"/>
    </location>
</feature>